<dbReference type="eggNOG" id="KOG3378">
    <property type="taxonomic scope" value="Eukaryota"/>
</dbReference>
<dbReference type="GO" id="GO:0008941">
    <property type="term" value="F:nitric oxide dioxygenase NAD(P)H activity"/>
    <property type="evidence" value="ECO:0007669"/>
    <property type="project" value="TreeGrafter"/>
</dbReference>
<feature type="compositionally biased region" description="Polar residues" evidence="1">
    <location>
        <begin position="478"/>
        <end position="495"/>
    </location>
</feature>
<dbReference type="Gene3D" id="1.10.490.10">
    <property type="entry name" value="Globins"/>
    <property type="match status" value="1"/>
</dbReference>
<evidence type="ECO:0000313" key="3">
    <source>
        <dbReference type="EMBL" id="CCH61965.1"/>
    </source>
</evidence>
<dbReference type="AlphaFoldDB" id="I2H6G3"/>
<dbReference type="RefSeq" id="XP_004181484.1">
    <property type="nucleotide sequence ID" value="XM_004181436.1"/>
</dbReference>
<feature type="compositionally biased region" description="Low complexity" evidence="1">
    <location>
        <begin position="134"/>
        <end position="153"/>
    </location>
</feature>
<dbReference type="Proteomes" id="UP000002866">
    <property type="component" value="Chromosome 7"/>
</dbReference>
<feature type="compositionally biased region" description="Polar residues" evidence="1">
    <location>
        <begin position="690"/>
        <end position="701"/>
    </location>
</feature>
<dbReference type="EMBL" id="HE806322">
    <property type="protein sequence ID" value="CCH61965.1"/>
    <property type="molecule type" value="Genomic_DNA"/>
</dbReference>
<protein>
    <recommendedName>
        <fullName evidence="2">Globin domain-containing protein</fullName>
    </recommendedName>
</protein>
<gene>
    <name evidence="3" type="primary">TBLA0G00140</name>
    <name evidence="3" type="ORF">TBLA_0G00140</name>
</gene>
<dbReference type="InterPro" id="IPR012292">
    <property type="entry name" value="Globin/Proto"/>
</dbReference>
<keyword evidence="4" id="KW-1185">Reference proteome</keyword>
<feature type="domain" description="Globin" evidence="2">
    <location>
        <begin position="494"/>
        <end position="623"/>
    </location>
</feature>
<accession>I2H6G3</accession>
<dbReference type="PANTHER" id="PTHR43396">
    <property type="entry name" value="FLAVOHEMOPROTEIN"/>
    <property type="match status" value="1"/>
</dbReference>
<feature type="region of interest" description="Disordered" evidence="1">
    <location>
        <begin position="737"/>
        <end position="760"/>
    </location>
</feature>
<dbReference type="InterPro" id="IPR044399">
    <property type="entry name" value="Mb-like_M"/>
</dbReference>
<dbReference type="InterPro" id="IPR009050">
    <property type="entry name" value="Globin-like_sf"/>
</dbReference>
<organism evidence="3 4">
    <name type="scientific">Henningerozyma blattae (strain ATCC 34711 / CBS 6284 / DSM 70876 / NBRC 10599 / NRRL Y-10934 / UCD 77-7)</name>
    <name type="common">Yeast</name>
    <name type="synonym">Tetrapisispora blattae</name>
    <dbReference type="NCBI Taxonomy" id="1071380"/>
    <lineage>
        <taxon>Eukaryota</taxon>
        <taxon>Fungi</taxon>
        <taxon>Dikarya</taxon>
        <taxon>Ascomycota</taxon>
        <taxon>Saccharomycotina</taxon>
        <taxon>Saccharomycetes</taxon>
        <taxon>Saccharomycetales</taxon>
        <taxon>Saccharomycetaceae</taxon>
        <taxon>Henningerozyma</taxon>
    </lineage>
</organism>
<evidence type="ECO:0000256" key="1">
    <source>
        <dbReference type="SAM" id="MobiDB-lite"/>
    </source>
</evidence>
<dbReference type="PANTHER" id="PTHR43396:SF6">
    <property type="entry name" value="ABL201WP"/>
    <property type="match status" value="1"/>
</dbReference>
<dbReference type="InParanoid" id="I2H6G3"/>
<proteinExistence type="predicted"/>
<feature type="region of interest" description="Disordered" evidence="1">
    <location>
        <begin position="462"/>
        <end position="496"/>
    </location>
</feature>
<evidence type="ECO:0000259" key="2">
    <source>
        <dbReference type="PROSITE" id="PS01033"/>
    </source>
</evidence>
<dbReference type="GeneID" id="14497098"/>
<name>I2H6G3_HENB6</name>
<feature type="compositionally biased region" description="Polar residues" evidence="1">
    <location>
        <begin position="737"/>
        <end position="754"/>
    </location>
</feature>
<dbReference type="HOGENOM" id="CLU_364534_0_0_1"/>
<dbReference type="PROSITE" id="PS01033">
    <property type="entry name" value="GLOBIN"/>
    <property type="match status" value="1"/>
</dbReference>
<dbReference type="GO" id="GO:0071500">
    <property type="term" value="P:cellular response to nitrosative stress"/>
    <property type="evidence" value="ECO:0007669"/>
    <property type="project" value="TreeGrafter"/>
</dbReference>
<sequence length="766" mass="86838">MTDSLSNVYCPLDISQIAFVEDSSDSSDYNNDIDNDNNNEEEVDMINKLNQMNINNHLINYNNNNYTNNNNNNNNSNFTILRNNSNPNVVTNYNYSYLSKRNTQYNNNIHTNLLGKTLQKTSFQRPKNSSYQRSNSSDTSSFHSISSNSNSNSLPFENNHTKGYVTKRRPSNVFDIQSKKNPSLKPDLNHSSSFDCLDLDSSPTNSKNNKHLSNQNHYNYLNTNDWKNFDLSSDPSNFLNDNFNARQHLLSSLKNSNSNSNSNQNSITASLSSNSISVSINNSIISNSNSISYPTNTNDGQIHKIKSTEQSSMQDSILSKGNNTTSFSGTKIPNSQELEHFTSLKSSSFDHEKLNSKKIVIKNLISTAVNNDNINETTNEIINEITNNSIPNSIPSKSITSRSEITDITTSFDGIRYKIVLQLNPREIQLLRDSWALMLSEETPPNTFSYYYHKLIGDPKRNARRSTLQNKSDDEELMTNNVPRSNNKLDSNDPLSNVPIKRGPTFTTGSLFCHQFYENLVAMDPELEQLFPTLKHQSSAFAGVLNNAMLNLENLESMEGYLSNLGKRHSRIFGIETPYFELLGVAFLKTLQDRVGSLYTFELERTWSRLYSYLANSILQFGIDPVLKIDTKNQNVEFPIPDPEQNTKTTISSYSDKDQLNFYKNKIIRLKEETSHPSITKTKSEPINEPNITIKSSSWDNEMNRTKETQLKNGKNILDSNSLNDSNKNRNIKQLNQNTSGLNSTTALAQPNLQNKKDSKKLCIIM</sequence>
<feature type="region of interest" description="Disordered" evidence="1">
    <location>
        <begin position="121"/>
        <end position="189"/>
    </location>
</feature>
<dbReference type="CDD" id="cd01040">
    <property type="entry name" value="Mb-like"/>
    <property type="match status" value="1"/>
</dbReference>
<dbReference type="Pfam" id="PF00042">
    <property type="entry name" value="Globin"/>
    <property type="match status" value="1"/>
</dbReference>
<feature type="compositionally biased region" description="Polar residues" evidence="1">
    <location>
        <begin position="121"/>
        <end position="133"/>
    </location>
</feature>
<dbReference type="GO" id="GO:0020037">
    <property type="term" value="F:heme binding"/>
    <property type="evidence" value="ECO:0007669"/>
    <property type="project" value="InterPro"/>
</dbReference>
<dbReference type="OrthoDB" id="436496at2759"/>
<feature type="region of interest" description="Disordered" evidence="1">
    <location>
        <begin position="675"/>
        <end position="702"/>
    </location>
</feature>
<dbReference type="KEGG" id="tbl:TBLA_0G00140"/>
<dbReference type="GO" id="GO:0019825">
    <property type="term" value="F:oxygen binding"/>
    <property type="evidence" value="ECO:0007669"/>
    <property type="project" value="InterPro"/>
</dbReference>
<evidence type="ECO:0000313" key="4">
    <source>
        <dbReference type="Proteomes" id="UP000002866"/>
    </source>
</evidence>
<reference evidence="3 4" key="1">
    <citation type="journal article" date="2011" name="Proc. Natl. Acad. Sci. U.S.A.">
        <title>Evolutionary erosion of yeast sex chromosomes by mating-type switching accidents.</title>
        <authorList>
            <person name="Gordon J.L."/>
            <person name="Armisen D."/>
            <person name="Proux-Wera E."/>
            <person name="Oheigeartaigh S.S."/>
            <person name="Byrne K.P."/>
            <person name="Wolfe K.H."/>
        </authorList>
    </citation>
    <scope>NUCLEOTIDE SEQUENCE [LARGE SCALE GENOMIC DNA]</scope>
    <source>
        <strain evidence="4">ATCC 34711 / CBS 6284 / DSM 70876 / NBRC 10599 / NRRL Y-10934 / UCD 77-7</strain>
    </source>
</reference>
<dbReference type="InterPro" id="IPR000971">
    <property type="entry name" value="Globin"/>
</dbReference>
<dbReference type="SUPFAM" id="SSF46458">
    <property type="entry name" value="Globin-like"/>
    <property type="match status" value="1"/>
</dbReference>
<dbReference type="GO" id="GO:0046210">
    <property type="term" value="P:nitric oxide catabolic process"/>
    <property type="evidence" value="ECO:0007669"/>
    <property type="project" value="TreeGrafter"/>
</dbReference>
<dbReference type="GO" id="GO:0071949">
    <property type="term" value="F:FAD binding"/>
    <property type="evidence" value="ECO:0007669"/>
    <property type="project" value="TreeGrafter"/>
</dbReference>